<proteinExistence type="predicted"/>
<dbReference type="EMBL" id="RKHL01000001">
    <property type="protein sequence ID" value="ROR81692.1"/>
    <property type="molecule type" value="Genomic_DNA"/>
</dbReference>
<sequence length="335" mass="36837">MPLRCSVRTWTNESRLSKLEPMTDSRDDFTIRRATPDDVPLLQEWSCDEPVAWVDPERLTAELASGNYRPEWSWIAEQDGRPVARALWWGQADANRPATLDCLTSTVEAAKPEHIGAALIRAGLDAFGAGPALEFNVDVSPAWADDAASVEAVRWRHEAARAGGFSRTTERVSFARSSSDAVSARSQRLRFVAAPDDAFHELFALVATGTLDAHTQDMVAREGLEALADDDLAFYRSLPGERDAWRVAELLDGTTVGFIIPTRTAYDASISYLGVLPEHRGNGYVHDLLAEMVHVHHGSGQDRIVGTTDAANTPMRGAFERAGFSVTRVRIVHEQ</sequence>
<dbReference type="Pfam" id="PF00583">
    <property type="entry name" value="Acetyltransf_1"/>
    <property type="match status" value="1"/>
</dbReference>
<evidence type="ECO:0000313" key="3">
    <source>
        <dbReference type="Proteomes" id="UP000266915"/>
    </source>
</evidence>
<keyword evidence="2" id="KW-0808">Transferase</keyword>
<dbReference type="InterPro" id="IPR000182">
    <property type="entry name" value="GNAT_dom"/>
</dbReference>
<evidence type="ECO:0000259" key="1">
    <source>
        <dbReference type="PROSITE" id="PS51186"/>
    </source>
</evidence>
<dbReference type="Gene3D" id="3.40.630.30">
    <property type="match status" value="1"/>
</dbReference>
<evidence type="ECO:0000313" key="2">
    <source>
        <dbReference type="EMBL" id="ROR81692.1"/>
    </source>
</evidence>
<reference evidence="2 3" key="1">
    <citation type="submission" date="2018-11" db="EMBL/GenBank/DDBJ databases">
        <title>Sequencing the genomes of 1000 actinobacteria strains.</title>
        <authorList>
            <person name="Klenk H.-P."/>
        </authorList>
    </citation>
    <scope>NUCLEOTIDE SEQUENCE [LARGE SCALE GENOMIC DNA]</scope>
    <source>
        <strain evidence="2 3">DSM 14012</strain>
    </source>
</reference>
<name>A0A3N2C2F9_9MICO</name>
<dbReference type="AlphaFoldDB" id="A0A3N2C2F9"/>
<dbReference type="SUPFAM" id="SSF55729">
    <property type="entry name" value="Acyl-CoA N-acyltransferases (Nat)"/>
    <property type="match status" value="2"/>
</dbReference>
<accession>A0A3N2C2F9</accession>
<dbReference type="InterPro" id="IPR016181">
    <property type="entry name" value="Acyl_CoA_acyltransferase"/>
</dbReference>
<dbReference type="PROSITE" id="PS51186">
    <property type="entry name" value="GNAT"/>
    <property type="match status" value="1"/>
</dbReference>
<feature type="domain" description="N-acetyltransferase" evidence="1">
    <location>
        <begin position="206"/>
        <end position="335"/>
    </location>
</feature>
<organism evidence="2 3">
    <name type="scientific">Plantibacter flavus</name>
    <dbReference type="NCBI Taxonomy" id="150123"/>
    <lineage>
        <taxon>Bacteria</taxon>
        <taxon>Bacillati</taxon>
        <taxon>Actinomycetota</taxon>
        <taxon>Actinomycetes</taxon>
        <taxon>Micrococcales</taxon>
        <taxon>Microbacteriaceae</taxon>
        <taxon>Plantibacter</taxon>
    </lineage>
</organism>
<protein>
    <submittedName>
        <fullName evidence="2">Acetyltransferase (GNAT) family protein</fullName>
    </submittedName>
</protein>
<dbReference type="CDD" id="cd04301">
    <property type="entry name" value="NAT_SF"/>
    <property type="match status" value="1"/>
</dbReference>
<comment type="caution">
    <text evidence="2">The sequence shown here is derived from an EMBL/GenBank/DDBJ whole genome shotgun (WGS) entry which is preliminary data.</text>
</comment>
<dbReference type="GO" id="GO:0016747">
    <property type="term" value="F:acyltransferase activity, transferring groups other than amino-acyl groups"/>
    <property type="evidence" value="ECO:0007669"/>
    <property type="project" value="InterPro"/>
</dbReference>
<dbReference type="Proteomes" id="UP000266915">
    <property type="component" value="Unassembled WGS sequence"/>
</dbReference>
<gene>
    <name evidence="2" type="ORF">EDD42_1763</name>
</gene>
<keyword evidence="3" id="KW-1185">Reference proteome</keyword>